<dbReference type="GO" id="GO:0004497">
    <property type="term" value="F:monooxygenase activity"/>
    <property type="evidence" value="ECO:0007669"/>
    <property type="project" value="UniProtKB-KW"/>
</dbReference>
<evidence type="ECO:0000313" key="5">
    <source>
        <dbReference type="Proteomes" id="UP001602013"/>
    </source>
</evidence>
<feature type="compositionally biased region" description="Low complexity" evidence="2">
    <location>
        <begin position="41"/>
        <end position="50"/>
    </location>
</feature>
<feature type="region of interest" description="Disordered" evidence="2">
    <location>
        <begin position="30"/>
        <end position="51"/>
    </location>
</feature>
<dbReference type="InterPro" id="IPR004302">
    <property type="entry name" value="Cellulose/chitin-bd_N"/>
</dbReference>
<feature type="domain" description="Chitin-binding type-4" evidence="3">
    <location>
        <begin position="1"/>
        <end position="179"/>
    </location>
</feature>
<dbReference type="PANTHER" id="PTHR34823:SF1">
    <property type="entry name" value="CHITIN-BINDING TYPE-4 DOMAIN-CONTAINING PROTEIN"/>
    <property type="match status" value="1"/>
</dbReference>
<proteinExistence type="predicted"/>
<organism evidence="4 5">
    <name type="scientific">Microtetraspora malaysiensis</name>
    <dbReference type="NCBI Taxonomy" id="161358"/>
    <lineage>
        <taxon>Bacteria</taxon>
        <taxon>Bacillati</taxon>
        <taxon>Actinomycetota</taxon>
        <taxon>Actinomycetes</taxon>
        <taxon>Streptosporangiales</taxon>
        <taxon>Streptosporangiaceae</taxon>
        <taxon>Microtetraspora</taxon>
    </lineage>
</organism>
<dbReference type="InterPro" id="IPR014756">
    <property type="entry name" value="Ig_E-set"/>
</dbReference>
<dbReference type="RefSeq" id="WP_387417021.1">
    <property type="nucleotide sequence ID" value="NZ_JBIASD010000036.1"/>
</dbReference>
<protein>
    <submittedName>
        <fullName evidence="4">Lytic polysaccharide monooxygenase auxiliary activity family 9 protein</fullName>
    </submittedName>
</protein>
<gene>
    <name evidence="4" type="ORF">ACFYXI_35020</name>
</gene>
<dbReference type="CDD" id="cd21177">
    <property type="entry name" value="LPMO_AA10"/>
    <property type="match status" value="1"/>
</dbReference>
<keyword evidence="4" id="KW-0503">Monooxygenase</keyword>
<keyword evidence="4" id="KW-0560">Oxidoreductase</keyword>
<evidence type="ECO:0000259" key="3">
    <source>
        <dbReference type="Pfam" id="PF03067"/>
    </source>
</evidence>
<dbReference type="InterPro" id="IPR051024">
    <property type="entry name" value="GlcNAc_Chitin_IntDeg"/>
</dbReference>
<dbReference type="EMBL" id="JBIASD010000036">
    <property type="protein sequence ID" value="MFF3670814.1"/>
    <property type="molecule type" value="Genomic_DNA"/>
</dbReference>
<dbReference type="Proteomes" id="UP001602013">
    <property type="component" value="Unassembled WGS sequence"/>
</dbReference>
<name>A0ABW6T3T1_9ACTN</name>
<dbReference type="Pfam" id="PF03067">
    <property type="entry name" value="LPMO_10"/>
    <property type="match status" value="1"/>
</dbReference>
<evidence type="ECO:0000313" key="4">
    <source>
        <dbReference type="EMBL" id="MFF3670814.1"/>
    </source>
</evidence>
<dbReference type="SUPFAM" id="SSF81296">
    <property type="entry name" value="E set domains"/>
    <property type="match status" value="1"/>
</dbReference>
<reference evidence="4 5" key="1">
    <citation type="submission" date="2024-10" db="EMBL/GenBank/DDBJ databases">
        <title>The Natural Products Discovery Center: Release of the First 8490 Sequenced Strains for Exploring Actinobacteria Biosynthetic Diversity.</title>
        <authorList>
            <person name="Kalkreuter E."/>
            <person name="Kautsar S.A."/>
            <person name="Yang D."/>
            <person name="Bader C.D."/>
            <person name="Teijaro C.N."/>
            <person name="Fluegel L."/>
            <person name="Davis C.M."/>
            <person name="Simpson J.R."/>
            <person name="Lauterbach L."/>
            <person name="Steele A.D."/>
            <person name="Gui C."/>
            <person name="Meng S."/>
            <person name="Li G."/>
            <person name="Viehrig K."/>
            <person name="Ye F."/>
            <person name="Su P."/>
            <person name="Kiefer A.F."/>
            <person name="Nichols A."/>
            <person name="Cepeda A.J."/>
            <person name="Yan W."/>
            <person name="Fan B."/>
            <person name="Jiang Y."/>
            <person name="Adhikari A."/>
            <person name="Zheng C.-J."/>
            <person name="Schuster L."/>
            <person name="Cowan T.M."/>
            <person name="Smanski M.J."/>
            <person name="Chevrette M.G."/>
            <person name="De Carvalho L.P.S."/>
            <person name="Shen B."/>
        </authorList>
    </citation>
    <scope>NUCLEOTIDE SEQUENCE [LARGE SCALE GENOMIC DNA]</scope>
    <source>
        <strain evidence="4 5">NPDC002173</strain>
    </source>
</reference>
<accession>A0ABW6T3T1</accession>
<evidence type="ECO:0000256" key="2">
    <source>
        <dbReference type="SAM" id="MobiDB-lite"/>
    </source>
</evidence>
<keyword evidence="5" id="KW-1185">Reference proteome</keyword>
<comment type="caution">
    <text evidence="4">The sequence shown here is derived from an EMBL/GenBank/DDBJ whole genome shotgun (WGS) entry which is preliminary data.</text>
</comment>
<evidence type="ECO:0000256" key="1">
    <source>
        <dbReference type="ARBA" id="ARBA00022729"/>
    </source>
</evidence>
<dbReference type="Gene3D" id="2.70.50.50">
    <property type="entry name" value="chitin-binding protein cbp21"/>
    <property type="match status" value="1"/>
</dbReference>
<sequence length="182" mass="20290">MTSPPSRAGIHLEPWQAAALEAGKFFPALQGGLRDPDAPDDVPNNTPPVDGKIASAGLDFAASLDEPRDDWTKHPVHAGQQLEVTWHMHAPHKTRRWNYFFTSSSWDPKKPLARAQFDPDPIMTIMNTGQPYWASDSLMPDNPTVHQVTLPNDRKGYHVLLAVWEVADTGNAFYQVIDLNLT</sequence>
<keyword evidence="1" id="KW-0732">Signal</keyword>
<dbReference type="PANTHER" id="PTHR34823">
    <property type="entry name" value="GLCNAC-BINDING PROTEIN A"/>
    <property type="match status" value="1"/>
</dbReference>